<reference evidence="2 3" key="1">
    <citation type="journal article" date="2017" name="G3 (Bethesda)">
        <title>First Draft Genome Sequence of the Pathogenic Fungus Lomentospora prolificans (Formerly Scedosporium prolificans).</title>
        <authorList>
            <person name="Luo R."/>
            <person name="Zimin A."/>
            <person name="Workman R."/>
            <person name="Fan Y."/>
            <person name="Pertea G."/>
            <person name="Grossman N."/>
            <person name="Wear M.P."/>
            <person name="Jia B."/>
            <person name="Miller H."/>
            <person name="Casadevall A."/>
            <person name="Timp W."/>
            <person name="Zhang S.X."/>
            <person name="Salzberg S.L."/>
        </authorList>
    </citation>
    <scope>NUCLEOTIDE SEQUENCE [LARGE SCALE GENOMIC DNA]</scope>
    <source>
        <strain evidence="2 3">JHH-5317</strain>
    </source>
</reference>
<dbReference type="Proteomes" id="UP000233524">
    <property type="component" value="Unassembled WGS sequence"/>
</dbReference>
<proteinExistence type="predicted"/>
<dbReference type="PANTHER" id="PTHR42087">
    <property type="entry name" value="ILP IS AN APOPTOSIS INHIBITOR"/>
    <property type="match status" value="1"/>
</dbReference>
<dbReference type="InParanoid" id="A0A2N3NEA7"/>
<dbReference type="InterPro" id="IPR053267">
    <property type="entry name" value="Verrucosidin_biosynth-assoc"/>
</dbReference>
<dbReference type="VEuPathDB" id="FungiDB:jhhlp_002525"/>
<evidence type="ECO:0000256" key="1">
    <source>
        <dbReference type="SAM" id="MobiDB-lite"/>
    </source>
</evidence>
<name>A0A2N3NEA7_9PEZI</name>
<gene>
    <name evidence="2" type="ORF">jhhlp_002525</name>
</gene>
<dbReference type="EMBL" id="NLAX01000008">
    <property type="protein sequence ID" value="PKS10768.1"/>
    <property type="molecule type" value="Genomic_DNA"/>
</dbReference>
<organism evidence="2 3">
    <name type="scientific">Lomentospora prolificans</name>
    <dbReference type="NCBI Taxonomy" id="41688"/>
    <lineage>
        <taxon>Eukaryota</taxon>
        <taxon>Fungi</taxon>
        <taxon>Dikarya</taxon>
        <taxon>Ascomycota</taxon>
        <taxon>Pezizomycotina</taxon>
        <taxon>Sordariomycetes</taxon>
        <taxon>Hypocreomycetidae</taxon>
        <taxon>Microascales</taxon>
        <taxon>Microascaceae</taxon>
        <taxon>Lomentospora</taxon>
    </lineage>
</organism>
<evidence type="ECO:0008006" key="4">
    <source>
        <dbReference type="Google" id="ProtNLM"/>
    </source>
</evidence>
<dbReference type="AlphaFoldDB" id="A0A2N3NEA7"/>
<keyword evidence="3" id="KW-1185">Reference proteome</keyword>
<dbReference type="PANTHER" id="PTHR42087:SF1">
    <property type="entry name" value="ILP IS AN APOPTOSIS INHIBITOR"/>
    <property type="match status" value="1"/>
</dbReference>
<feature type="region of interest" description="Disordered" evidence="1">
    <location>
        <begin position="80"/>
        <end position="103"/>
    </location>
</feature>
<sequence length="234" mass="25952">MAFPGGAQQPFQQCIDVVTANKPGQNMHGEQFDLFDWYPKFQSCVRYFLDEAQYTGPVQVVASFINIQLPFQHPSHPVFSSKPTVGPPASPSTARPPALGPAPGNRPVIGASVALIPYIRRLVVTGFDFPAVLHGFFGDDWAEGVGPLHESERKNYLFAAKSENWLKVKANYDMADGQLVPFLKPLQEVTEKEIQSAEATWSEWLAMQDWMLGPRAPEMARAAAGLHVKRESRD</sequence>
<comment type="caution">
    <text evidence="2">The sequence shown here is derived from an EMBL/GenBank/DDBJ whole genome shotgun (WGS) entry which is preliminary data.</text>
</comment>
<evidence type="ECO:0000313" key="2">
    <source>
        <dbReference type="EMBL" id="PKS10768.1"/>
    </source>
</evidence>
<protein>
    <recommendedName>
        <fullName evidence="4">Ilp is an apoptosis inhibitor</fullName>
    </recommendedName>
</protein>
<evidence type="ECO:0000313" key="3">
    <source>
        <dbReference type="Proteomes" id="UP000233524"/>
    </source>
</evidence>
<accession>A0A2N3NEA7</accession>
<dbReference type="STRING" id="41688.A0A2N3NEA7"/>
<dbReference type="OrthoDB" id="5335812at2759"/>